<comment type="similarity">
    <text evidence="2">Belongs to the snRNP Sm proteins family.</text>
</comment>
<comment type="similarity">
    <text evidence="16">Belongs to the DEAD box helicase family.</text>
</comment>
<dbReference type="InterPro" id="IPR001650">
    <property type="entry name" value="Helicase_C-like"/>
</dbReference>
<dbReference type="PROSITE" id="PS51192">
    <property type="entry name" value="HELICASE_ATP_BIND_1"/>
    <property type="match status" value="1"/>
</dbReference>
<dbReference type="GO" id="GO:0005524">
    <property type="term" value="F:ATP binding"/>
    <property type="evidence" value="ECO:0007669"/>
    <property type="project" value="UniProtKB-KW"/>
</dbReference>
<dbReference type="Pfam" id="PF00270">
    <property type="entry name" value="DEAD"/>
    <property type="match status" value="1"/>
</dbReference>
<evidence type="ECO:0000256" key="10">
    <source>
        <dbReference type="ARBA" id="ARBA00023187"/>
    </source>
</evidence>
<keyword evidence="9" id="KW-0694">RNA-binding</keyword>
<keyword evidence="3" id="KW-0507">mRNA processing</keyword>
<organism evidence="21 22">
    <name type="scientific">Electrophorus voltai</name>
    <dbReference type="NCBI Taxonomy" id="2609070"/>
    <lineage>
        <taxon>Eukaryota</taxon>
        <taxon>Metazoa</taxon>
        <taxon>Chordata</taxon>
        <taxon>Craniata</taxon>
        <taxon>Vertebrata</taxon>
        <taxon>Euteleostomi</taxon>
        <taxon>Actinopterygii</taxon>
        <taxon>Neopterygii</taxon>
        <taxon>Teleostei</taxon>
        <taxon>Ostariophysi</taxon>
        <taxon>Gymnotiformes</taxon>
        <taxon>Gymnotoidei</taxon>
        <taxon>Gymnotidae</taxon>
        <taxon>Electrophorus</taxon>
    </lineage>
</organism>
<dbReference type="InterPro" id="IPR001163">
    <property type="entry name" value="Sm_dom_euk/arc"/>
</dbReference>
<keyword evidence="12" id="KW-0687">Ribonucleoprotein</keyword>
<keyword evidence="11" id="KW-0539">Nucleus</keyword>
<dbReference type="SUPFAM" id="SSF52540">
    <property type="entry name" value="P-loop containing nucleoside triphosphate hydrolases"/>
    <property type="match status" value="2"/>
</dbReference>
<dbReference type="InterPro" id="IPR000629">
    <property type="entry name" value="RNA-helicase_DEAD-box_CS"/>
</dbReference>
<evidence type="ECO:0000256" key="11">
    <source>
        <dbReference type="ARBA" id="ARBA00023242"/>
    </source>
</evidence>
<reference evidence="21" key="1">
    <citation type="submission" date="2023-03" db="EMBL/GenBank/DDBJ databases">
        <title>Electrophorus voltai genome.</title>
        <authorList>
            <person name="Bian C."/>
        </authorList>
    </citation>
    <scope>NUCLEOTIDE SEQUENCE</scope>
    <source>
        <strain evidence="21">CB-2022</strain>
        <tissue evidence="21">Muscle</tissue>
    </source>
</reference>
<comment type="subcellular location">
    <subcellularLocation>
        <location evidence="1">Nucleus</location>
    </subcellularLocation>
</comment>
<dbReference type="PROSITE" id="PS51194">
    <property type="entry name" value="HELICASE_CTER"/>
    <property type="match status" value="1"/>
</dbReference>
<keyword evidence="8 16" id="KW-0067">ATP-binding</keyword>
<dbReference type="InterPro" id="IPR014001">
    <property type="entry name" value="Helicase_ATP-bd"/>
</dbReference>
<dbReference type="InterPro" id="IPR027417">
    <property type="entry name" value="P-loop_NTPase"/>
</dbReference>
<name>A0AAD9E3F7_9TELE</name>
<evidence type="ECO:0000256" key="5">
    <source>
        <dbReference type="ARBA" id="ARBA00022741"/>
    </source>
</evidence>
<dbReference type="Proteomes" id="UP001239994">
    <property type="component" value="Unassembled WGS sequence"/>
</dbReference>
<evidence type="ECO:0000256" key="4">
    <source>
        <dbReference type="ARBA" id="ARBA00022728"/>
    </source>
</evidence>
<evidence type="ECO:0000256" key="7">
    <source>
        <dbReference type="ARBA" id="ARBA00022806"/>
    </source>
</evidence>
<dbReference type="InterPro" id="IPR011545">
    <property type="entry name" value="DEAD/DEAH_box_helicase_dom"/>
</dbReference>
<keyword evidence="10" id="KW-0508">mRNA splicing</keyword>
<dbReference type="PROSITE" id="PS00039">
    <property type="entry name" value="DEAD_ATP_HELICASE"/>
    <property type="match status" value="1"/>
</dbReference>
<dbReference type="Pfam" id="PF00271">
    <property type="entry name" value="Helicase_C"/>
    <property type="match status" value="1"/>
</dbReference>
<evidence type="ECO:0000313" key="22">
    <source>
        <dbReference type="Proteomes" id="UP001239994"/>
    </source>
</evidence>
<keyword evidence="6 16" id="KW-0378">Hydrolase</keyword>
<feature type="domain" description="Helicase C-terminal" evidence="19">
    <location>
        <begin position="1"/>
        <end position="141"/>
    </location>
</feature>
<dbReference type="SMART" id="SM00651">
    <property type="entry name" value="Sm"/>
    <property type="match status" value="1"/>
</dbReference>
<evidence type="ECO:0000256" key="16">
    <source>
        <dbReference type="RuleBase" id="RU000492"/>
    </source>
</evidence>
<gene>
    <name evidence="21" type="ORF">P4O66_002003</name>
</gene>
<comment type="subunit">
    <text evidence="14">Component of the precatalytic spliceosome (spliceosome B complex). Component of the U4/U6-U5 tri-snRNP complex, a building block of the precatalytic spliceosome (spliceosome B complex). The U4/U6-U5 tri-snRNP complex is composed of the U4, U6 and U5 snRNAs and at least PRPF3, PRPF4, PRPF6, PRPF8, PRPF31, SNRNP200, TXNL4A, SNRNP40, SNRPB, SNRPD1, SNRPD2, SNRPD3, SNRPE, SNRPF, SNRPG, DDX23, CD2BP2, PPIH, SNU13, EFTUD2, SART1 and USP39, plus LSM2, LSM3, LSM4, LSM5, LSM6, LSM7 and LSM8. LSM2, LSM3, LSM4, LSM5, LSM6, LSM7 and LSM8 form a heptameric, ring-shaped subcomplex (the LSM2-8 complex) that is part of the U4/U6-U5 tri-snRNP complex and the precatalytic spliceosome.</text>
</comment>
<dbReference type="Pfam" id="PF01423">
    <property type="entry name" value="LSM"/>
    <property type="match status" value="1"/>
</dbReference>
<dbReference type="CDD" id="cd01723">
    <property type="entry name" value="LSm4"/>
    <property type="match status" value="1"/>
</dbReference>
<comment type="function">
    <text evidence="13">Plays a role in pre-mRNA splicing as component of the U4/U6-U5 tri-snRNP complex that is involved in spliceosome assembly, and as component of the precatalytic spliceosome (spliceosome B complex). The heptameric LSM2-8 complex binds specifically to the 3'-terminal U-tract of U6 snRNA.</text>
</comment>
<dbReference type="Gene3D" id="2.30.30.100">
    <property type="match status" value="1"/>
</dbReference>
<evidence type="ECO:0000256" key="17">
    <source>
        <dbReference type="SAM" id="MobiDB-lite"/>
    </source>
</evidence>
<feature type="compositionally biased region" description="Gly residues" evidence="17">
    <location>
        <begin position="280"/>
        <end position="303"/>
    </location>
</feature>
<dbReference type="AlphaFoldDB" id="A0AAD9E3F7"/>
<dbReference type="GO" id="GO:0003723">
    <property type="term" value="F:RNA binding"/>
    <property type="evidence" value="ECO:0007669"/>
    <property type="project" value="UniProtKB-KW"/>
</dbReference>
<evidence type="ECO:0000256" key="1">
    <source>
        <dbReference type="ARBA" id="ARBA00004123"/>
    </source>
</evidence>
<dbReference type="PANTHER" id="PTHR47959">
    <property type="entry name" value="ATP-DEPENDENT RNA HELICASE RHLE-RELATED"/>
    <property type="match status" value="1"/>
</dbReference>
<evidence type="ECO:0000256" key="13">
    <source>
        <dbReference type="ARBA" id="ARBA00056431"/>
    </source>
</evidence>
<keyword evidence="7 16" id="KW-0347">Helicase</keyword>
<evidence type="ECO:0000256" key="2">
    <source>
        <dbReference type="ARBA" id="ARBA00006850"/>
    </source>
</evidence>
<sequence length="321" mass="36217">MQTKIKILDEADRLLEQGCTDFTKDLEVILGVVPAKRQTLLFSATLTDTLQELKSIAMNKPFFWENKSEGLDIPTVQVVINHNTPGLPKIYIHRVGRTARAGRRGVSITLVTQYDIHLVNAIEEQIQAKLKEYPVEEKEVLKILTQVNVTRRQCEIKLESTDFDEKKEINKKKQMILEGKLPLSLLKTAQNHPMLVELKNGETYNGHLVSCDNWMNINLREVICTSRDGDKFWRMPECYIRGSTIKYLRIPDEIIDMVKDEVVSKGRGRGGMQQNKQQGKGRGGGAGRGVFGGRGRGMPGAGRGQQQDKKPGKQQGVKNQH</sequence>
<dbReference type="GO" id="GO:0003724">
    <property type="term" value="F:RNA helicase activity"/>
    <property type="evidence" value="ECO:0007669"/>
    <property type="project" value="TreeGrafter"/>
</dbReference>
<evidence type="ECO:0000256" key="12">
    <source>
        <dbReference type="ARBA" id="ARBA00023274"/>
    </source>
</evidence>
<dbReference type="GO" id="GO:0005681">
    <property type="term" value="C:spliceosomal complex"/>
    <property type="evidence" value="ECO:0007669"/>
    <property type="project" value="UniProtKB-KW"/>
</dbReference>
<evidence type="ECO:0000259" key="19">
    <source>
        <dbReference type="PROSITE" id="PS51194"/>
    </source>
</evidence>
<evidence type="ECO:0000256" key="15">
    <source>
        <dbReference type="ARBA" id="ARBA00067757"/>
    </source>
</evidence>
<dbReference type="GO" id="GO:0000398">
    <property type="term" value="P:mRNA splicing, via spliceosome"/>
    <property type="evidence" value="ECO:0007669"/>
    <property type="project" value="InterPro"/>
</dbReference>
<dbReference type="GO" id="GO:0005829">
    <property type="term" value="C:cytosol"/>
    <property type="evidence" value="ECO:0007669"/>
    <property type="project" value="TreeGrafter"/>
</dbReference>
<proteinExistence type="inferred from homology"/>
<dbReference type="EMBL" id="JAROKS010000002">
    <property type="protein sequence ID" value="KAK1805740.1"/>
    <property type="molecule type" value="Genomic_DNA"/>
</dbReference>
<dbReference type="InterPro" id="IPR050079">
    <property type="entry name" value="DEAD_box_RNA_helicase"/>
</dbReference>
<evidence type="ECO:0000313" key="21">
    <source>
        <dbReference type="EMBL" id="KAK1805740.1"/>
    </source>
</evidence>
<dbReference type="GO" id="GO:0000956">
    <property type="term" value="P:nuclear-transcribed mRNA catabolic process"/>
    <property type="evidence" value="ECO:0007669"/>
    <property type="project" value="InterPro"/>
</dbReference>
<evidence type="ECO:0000256" key="14">
    <source>
        <dbReference type="ARBA" id="ARBA00063389"/>
    </source>
</evidence>
<dbReference type="GO" id="GO:0016787">
    <property type="term" value="F:hydrolase activity"/>
    <property type="evidence" value="ECO:0007669"/>
    <property type="project" value="UniProtKB-KW"/>
</dbReference>
<feature type="domain" description="Sm" evidence="20">
    <location>
        <begin position="181"/>
        <end position="254"/>
    </location>
</feature>
<dbReference type="PROSITE" id="PS52002">
    <property type="entry name" value="SM"/>
    <property type="match status" value="1"/>
</dbReference>
<dbReference type="InterPro" id="IPR034101">
    <property type="entry name" value="Lsm4"/>
</dbReference>
<dbReference type="PANTHER" id="PTHR47959:SF25">
    <property type="entry name" value="RNA HELICASE"/>
    <property type="match status" value="1"/>
</dbReference>
<feature type="domain" description="Helicase ATP-binding" evidence="18">
    <location>
        <begin position="1"/>
        <end position="64"/>
    </location>
</feature>
<evidence type="ECO:0000256" key="6">
    <source>
        <dbReference type="ARBA" id="ARBA00022801"/>
    </source>
</evidence>
<evidence type="ECO:0000256" key="9">
    <source>
        <dbReference type="ARBA" id="ARBA00022884"/>
    </source>
</evidence>
<evidence type="ECO:0000256" key="8">
    <source>
        <dbReference type="ARBA" id="ARBA00022840"/>
    </source>
</evidence>
<evidence type="ECO:0000256" key="3">
    <source>
        <dbReference type="ARBA" id="ARBA00022664"/>
    </source>
</evidence>
<comment type="caution">
    <text evidence="21">The sequence shown here is derived from an EMBL/GenBank/DDBJ whole genome shotgun (WGS) entry which is preliminary data.</text>
</comment>
<evidence type="ECO:0000259" key="18">
    <source>
        <dbReference type="PROSITE" id="PS51192"/>
    </source>
</evidence>
<keyword evidence="22" id="KW-1185">Reference proteome</keyword>
<accession>A0AAD9E3F7</accession>
<evidence type="ECO:0000259" key="20">
    <source>
        <dbReference type="PROSITE" id="PS52002"/>
    </source>
</evidence>
<dbReference type="InterPro" id="IPR010920">
    <property type="entry name" value="LSM_dom_sf"/>
</dbReference>
<dbReference type="GO" id="GO:0120115">
    <property type="term" value="C:Lsm2-8 complex"/>
    <property type="evidence" value="ECO:0007669"/>
    <property type="project" value="UniProtKB-ARBA"/>
</dbReference>
<feature type="region of interest" description="Disordered" evidence="17">
    <location>
        <begin position="265"/>
        <end position="321"/>
    </location>
</feature>
<dbReference type="Gene3D" id="3.40.50.300">
    <property type="entry name" value="P-loop containing nucleotide triphosphate hydrolases"/>
    <property type="match status" value="2"/>
</dbReference>
<dbReference type="SUPFAM" id="SSF50182">
    <property type="entry name" value="Sm-like ribonucleoproteins"/>
    <property type="match status" value="1"/>
</dbReference>
<keyword evidence="5 16" id="KW-0547">Nucleotide-binding</keyword>
<keyword evidence="4" id="KW-0747">Spliceosome</keyword>
<dbReference type="FunFam" id="2.30.30.100:FF:000005">
    <property type="entry name" value="U6 snRNA-associated Sm-like protein LSm4"/>
    <property type="match status" value="1"/>
</dbReference>
<protein>
    <recommendedName>
        <fullName evidence="15">U6 snRNA-associated Sm-like protein LSm4</fullName>
    </recommendedName>
</protein>
<dbReference type="InterPro" id="IPR047575">
    <property type="entry name" value="Sm"/>
</dbReference>